<accession>A0A1E3X3V2</accession>
<organism evidence="1 2">
    <name type="scientific">Candidatus Scalindua rubra</name>
    <dbReference type="NCBI Taxonomy" id="1872076"/>
    <lineage>
        <taxon>Bacteria</taxon>
        <taxon>Pseudomonadati</taxon>
        <taxon>Planctomycetota</taxon>
        <taxon>Candidatus Brocadiia</taxon>
        <taxon>Candidatus Brocadiales</taxon>
        <taxon>Candidatus Scalinduaceae</taxon>
        <taxon>Candidatus Scalindua</taxon>
    </lineage>
</organism>
<evidence type="ECO:0000313" key="1">
    <source>
        <dbReference type="EMBL" id="ODS30288.1"/>
    </source>
</evidence>
<protein>
    <submittedName>
        <fullName evidence="1">Uncharacterized protein</fullName>
    </submittedName>
</protein>
<dbReference type="Proteomes" id="UP000094056">
    <property type="component" value="Unassembled WGS sequence"/>
</dbReference>
<evidence type="ECO:0000313" key="2">
    <source>
        <dbReference type="Proteomes" id="UP000094056"/>
    </source>
</evidence>
<comment type="caution">
    <text evidence="1">The sequence shown here is derived from an EMBL/GenBank/DDBJ whole genome shotgun (WGS) entry which is preliminary data.</text>
</comment>
<name>A0A1E3X3V2_9BACT</name>
<dbReference type="AlphaFoldDB" id="A0A1E3X3V2"/>
<gene>
    <name evidence="1" type="ORF">SCARUB_04605</name>
</gene>
<reference evidence="1 2" key="1">
    <citation type="submission" date="2016-07" db="EMBL/GenBank/DDBJ databases">
        <title>Draft genome of Scalindua rubra, obtained from a brine-seawater interface in the Red Sea, sheds light on salt adaptation in anammox bacteria.</title>
        <authorList>
            <person name="Speth D.R."/>
            <person name="Lagkouvardos I."/>
            <person name="Wang Y."/>
            <person name="Qian P.-Y."/>
            <person name="Dutilh B.E."/>
            <person name="Jetten M.S."/>
        </authorList>
    </citation>
    <scope>NUCLEOTIDE SEQUENCE [LARGE SCALE GENOMIC DNA]</scope>
    <source>
        <strain evidence="1">BSI-1</strain>
    </source>
</reference>
<sequence length="176" mass="20450">MRYSVTEARVIIEQLKKCSISDLNTLFNVETLPMFEELEGETAGAILALNPKNPWWLMCMIKILFKSPLGQWTGKKFLTSFNKGKNGYGINLFKSKFLTCLFKFDTYIKNAYVDDKPCLALDYRAHRSSIFGLVDDVRKIKDGLVLGRAYYKFPWRKQMWLVGYFVLCALNKDKIM</sequence>
<dbReference type="EMBL" id="MAYW01000249">
    <property type="protein sequence ID" value="ODS30288.1"/>
    <property type="molecule type" value="Genomic_DNA"/>
</dbReference>
<proteinExistence type="predicted"/>